<evidence type="ECO:0000313" key="2">
    <source>
        <dbReference type="EMBL" id="KAG9336155.1"/>
    </source>
</evidence>
<feature type="region of interest" description="Disordered" evidence="1">
    <location>
        <begin position="1"/>
        <end position="34"/>
    </location>
</feature>
<dbReference type="AlphaFoldDB" id="A0A8T2N717"/>
<gene>
    <name evidence="2" type="ORF">JZ751_002502</name>
</gene>
<accession>A0A8T2N717</accession>
<keyword evidence="3" id="KW-1185">Reference proteome</keyword>
<reference evidence="2" key="1">
    <citation type="thesis" date="2021" institute="BYU ScholarsArchive" country="Provo, UT, USA">
        <title>Applications of and Algorithms for Genome Assembly and Genomic Analyses with an Emphasis on Marine Teleosts.</title>
        <authorList>
            <person name="Pickett B.D."/>
        </authorList>
    </citation>
    <scope>NUCLEOTIDE SEQUENCE</scope>
    <source>
        <strain evidence="2">HI-2016</strain>
    </source>
</reference>
<comment type="caution">
    <text evidence="2">The sequence shown here is derived from an EMBL/GenBank/DDBJ whole genome shotgun (WGS) entry which is preliminary data.</text>
</comment>
<dbReference type="Proteomes" id="UP000824540">
    <property type="component" value="Unassembled WGS sequence"/>
</dbReference>
<dbReference type="EMBL" id="JAFBMS010000102">
    <property type="protein sequence ID" value="KAG9336155.1"/>
    <property type="molecule type" value="Genomic_DNA"/>
</dbReference>
<feature type="compositionally biased region" description="Basic and acidic residues" evidence="1">
    <location>
        <begin position="93"/>
        <end position="106"/>
    </location>
</feature>
<proteinExistence type="predicted"/>
<evidence type="ECO:0000313" key="3">
    <source>
        <dbReference type="Proteomes" id="UP000824540"/>
    </source>
</evidence>
<feature type="region of interest" description="Disordered" evidence="1">
    <location>
        <begin position="60"/>
        <end position="112"/>
    </location>
</feature>
<evidence type="ECO:0000256" key="1">
    <source>
        <dbReference type="SAM" id="MobiDB-lite"/>
    </source>
</evidence>
<organism evidence="2 3">
    <name type="scientific">Albula glossodonta</name>
    <name type="common">roundjaw bonefish</name>
    <dbReference type="NCBI Taxonomy" id="121402"/>
    <lineage>
        <taxon>Eukaryota</taxon>
        <taxon>Metazoa</taxon>
        <taxon>Chordata</taxon>
        <taxon>Craniata</taxon>
        <taxon>Vertebrata</taxon>
        <taxon>Euteleostomi</taxon>
        <taxon>Actinopterygii</taxon>
        <taxon>Neopterygii</taxon>
        <taxon>Teleostei</taxon>
        <taxon>Albuliformes</taxon>
        <taxon>Albulidae</taxon>
        <taxon>Albula</taxon>
    </lineage>
</organism>
<protein>
    <submittedName>
        <fullName evidence="2">Uncharacterized protein</fullName>
    </submittedName>
</protein>
<name>A0A8T2N717_9TELE</name>
<sequence>MLDDAVVTGAVASVPPKEGRDGDEGGDGPHSAYHDIGATGCPLVGVPHGVGDGTVAVEGNGTQVEDGAGTAGHVQAQPRLADSLPQRPLPHHNVHDGERHHQDGHQEVGGGQRADEIVGGNVQLLGGADGGHDAPVQEDDSDTVIHVFFFTTVYEMPSQL</sequence>